<feature type="non-terminal residue" evidence="1">
    <location>
        <position position="86"/>
    </location>
</feature>
<proteinExistence type="predicted"/>
<sequence>CLKGQYLKDKFFADILKDQSKYTKMFVFENELVYIKTDKNPKVLCIPDIQIGARKIREILINHAHSILAHLGGQKTLAYLRENVWW</sequence>
<protein>
    <submittedName>
        <fullName evidence="1">Uncharacterized protein</fullName>
    </submittedName>
</protein>
<dbReference type="Gene3D" id="1.10.340.70">
    <property type="match status" value="1"/>
</dbReference>
<keyword evidence="2" id="KW-1185">Reference proteome</keyword>
<evidence type="ECO:0000313" key="1">
    <source>
        <dbReference type="EMBL" id="KZT29510.1"/>
    </source>
</evidence>
<feature type="non-terminal residue" evidence="1">
    <location>
        <position position="1"/>
    </location>
</feature>
<evidence type="ECO:0000313" key="2">
    <source>
        <dbReference type="Proteomes" id="UP000076761"/>
    </source>
</evidence>
<organism evidence="1 2">
    <name type="scientific">Neolentinus lepideus HHB14362 ss-1</name>
    <dbReference type="NCBI Taxonomy" id="1314782"/>
    <lineage>
        <taxon>Eukaryota</taxon>
        <taxon>Fungi</taxon>
        <taxon>Dikarya</taxon>
        <taxon>Basidiomycota</taxon>
        <taxon>Agaricomycotina</taxon>
        <taxon>Agaricomycetes</taxon>
        <taxon>Gloeophyllales</taxon>
        <taxon>Gloeophyllaceae</taxon>
        <taxon>Neolentinus</taxon>
    </lineage>
</organism>
<name>A0A165VDB9_9AGAM</name>
<dbReference type="STRING" id="1314782.A0A165VDB9"/>
<dbReference type="OrthoDB" id="3249394at2759"/>
<dbReference type="InParanoid" id="A0A165VDB9"/>
<gene>
    <name evidence="1" type="ORF">NEOLEDRAFT_1044227</name>
</gene>
<dbReference type="EMBL" id="KV425554">
    <property type="protein sequence ID" value="KZT29510.1"/>
    <property type="molecule type" value="Genomic_DNA"/>
</dbReference>
<dbReference type="Proteomes" id="UP000076761">
    <property type="component" value="Unassembled WGS sequence"/>
</dbReference>
<reference evidence="1 2" key="1">
    <citation type="journal article" date="2016" name="Mol. Biol. Evol.">
        <title>Comparative Genomics of Early-Diverging Mushroom-Forming Fungi Provides Insights into the Origins of Lignocellulose Decay Capabilities.</title>
        <authorList>
            <person name="Nagy L.G."/>
            <person name="Riley R."/>
            <person name="Tritt A."/>
            <person name="Adam C."/>
            <person name="Daum C."/>
            <person name="Floudas D."/>
            <person name="Sun H."/>
            <person name="Yadav J.S."/>
            <person name="Pangilinan J."/>
            <person name="Larsson K.H."/>
            <person name="Matsuura K."/>
            <person name="Barry K."/>
            <person name="Labutti K."/>
            <person name="Kuo R."/>
            <person name="Ohm R.A."/>
            <person name="Bhattacharya S.S."/>
            <person name="Shirouzu T."/>
            <person name="Yoshinaga Y."/>
            <person name="Martin F.M."/>
            <person name="Grigoriev I.V."/>
            <person name="Hibbett D.S."/>
        </authorList>
    </citation>
    <scope>NUCLEOTIDE SEQUENCE [LARGE SCALE GENOMIC DNA]</scope>
    <source>
        <strain evidence="1 2">HHB14362 ss-1</strain>
    </source>
</reference>
<accession>A0A165VDB9</accession>
<dbReference type="AlphaFoldDB" id="A0A165VDB9"/>